<dbReference type="InterPro" id="IPR036615">
    <property type="entry name" value="Mur_ligase_C_dom_sf"/>
</dbReference>
<proteinExistence type="predicted"/>
<dbReference type="Gene3D" id="3.90.190.20">
    <property type="entry name" value="Mur ligase, C-terminal domain"/>
    <property type="match status" value="1"/>
</dbReference>
<dbReference type="InterPro" id="IPR004101">
    <property type="entry name" value="Mur_ligase_C"/>
</dbReference>
<dbReference type="Proteomes" id="UP000231382">
    <property type="component" value="Unassembled WGS sequence"/>
</dbReference>
<feature type="domain" description="Mur ligase C-terminal" evidence="4">
    <location>
        <begin position="262"/>
        <end position="383"/>
    </location>
</feature>
<evidence type="ECO:0000259" key="4">
    <source>
        <dbReference type="Pfam" id="PF02875"/>
    </source>
</evidence>
<dbReference type="GO" id="GO:0005524">
    <property type="term" value="F:ATP binding"/>
    <property type="evidence" value="ECO:0007669"/>
    <property type="project" value="UniProtKB-KW"/>
</dbReference>
<dbReference type="InterPro" id="IPR051046">
    <property type="entry name" value="MurCDEF_CellWall_CoF430Synth"/>
</dbReference>
<dbReference type="Pfam" id="PF02875">
    <property type="entry name" value="Mur_ligase_C"/>
    <property type="match status" value="1"/>
</dbReference>
<evidence type="ECO:0000256" key="1">
    <source>
        <dbReference type="ARBA" id="ARBA00022598"/>
    </source>
</evidence>
<dbReference type="SUPFAM" id="SSF53623">
    <property type="entry name" value="MurD-like peptide ligases, catalytic domain"/>
    <property type="match status" value="1"/>
</dbReference>
<evidence type="ECO:0000256" key="3">
    <source>
        <dbReference type="ARBA" id="ARBA00022840"/>
    </source>
</evidence>
<dbReference type="Gene3D" id="3.40.1190.10">
    <property type="entry name" value="Mur-like, catalytic domain"/>
    <property type="match status" value="1"/>
</dbReference>
<dbReference type="PANTHER" id="PTHR43024:SF1">
    <property type="entry name" value="UDP-N-ACETYLMURAMOYL-TRIPEPTIDE--D-ALANYL-D-ALANINE LIGASE"/>
    <property type="match status" value="1"/>
</dbReference>
<evidence type="ECO:0000313" key="6">
    <source>
        <dbReference type="EMBL" id="PIS07885.1"/>
    </source>
</evidence>
<evidence type="ECO:0000259" key="5">
    <source>
        <dbReference type="Pfam" id="PF08245"/>
    </source>
</evidence>
<dbReference type="EMBL" id="PEZW01000009">
    <property type="protein sequence ID" value="PIS07885.1"/>
    <property type="molecule type" value="Genomic_DNA"/>
</dbReference>
<reference evidence="7" key="1">
    <citation type="submission" date="2017-09" db="EMBL/GenBank/DDBJ databases">
        <title>Depth-based differentiation of microbial function through sediment-hosted aquifers and enrichment of novel symbionts in the deep terrestrial subsurface.</title>
        <authorList>
            <person name="Probst A.J."/>
            <person name="Ladd B."/>
            <person name="Jarett J.K."/>
            <person name="Geller-Mcgrath D.E."/>
            <person name="Sieber C.M.K."/>
            <person name="Emerson J.B."/>
            <person name="Anantharaman K."/>
            <person name="Thomas B.C."/>
            <person name="Malmstrom R."/>
            <person name="Stieglmeier M."/>
            <person name="Klingl A."/>
            <person name="Woyke T."/>
            <person name="Ryan C.M."/>
            <person name="Banfield J.F."/>
        </authorList>
    </citation>
    <scope>NUCLEOTIDE SEQUENCE [LARGE SCALE GENOMIC DNA]</scope>
</reference>
<feature type="domain" description="Mur ligase central" evidence="5">
    <location>
        <begin position="93"/>
        <end position="237"/>
    </location>
</feature>
<sequence>MKKLGLKFIHWILFLEARKVIRRHDPFVIGVTGSVGKSSTKEAIYQVLYDKFGAEVRKSHGNFNSELGLPLSILGYGEKKRISNWVWPFFLFQAYLKTFQKTFPKYLVLELGVDKPGDIAYFGRILKFDMVVITSAAGAHLGNFDSLADYQNEKISLTKELKPGGLVIANADDPILSKINLAKIIFYSIYHKSDFYAESVQPSLEGTDYRICSLGQKISVKSKLLGSQFVASSLPAFIIGHQFGIQSLKIKKSLERIEPLPGRMRLLEGKRDCIIIDDTYNSSPTSAKAALDVLEQIKYSGRKVAILGNMNELGRFELDEHKSLGDYSRDKADLTVFVGKNAGIMAIANGKRDKVLVYDNRADLSKNLNKIVKPKDLVLVKASQNGNFFEETSKQLMKNPEKASELLVRQSKFWLKKKR</sequence>
<keyword evidence="1" id="KW-0436">Ligase</keyword>
<evidence type="ECO:0008006" key="8">
    <source>
        <dbReference type="Google" id="ProtNLM"/>
    </source>
</evidence>
<dbReference type="SUPFAM" id="SSF53244">
    <property type="entry name" value="MurD-like peptide ligases, peptide-binding domain"/>
    <property type="match status" value="1"/>
</dbReference>
<dbReference type="GO" id="GO:0016881">
    <property type="term" value="F:acid-amino acid ligase activity"/>
    <property type="evidence" value="ECO:0007669"/>
    <property type="project" value="InterPro"/>
</dbReference>
<gene>
    <name evidence="6" type="ORF">COT78_01475</name>
</gene>
<keyword evidence="2" id="KW-0547">Nucleotide-binding</keyword>
<keyword evidence="3" id="KW-0067">ATP-binding</keyword>
<dbReference type="Pfam" id="PF08245">
    <property type="entry name" value="Mur_ligase_M"/>
    <property type="match status" value="1"/>
</dbReference>
<dbReference type="PANTHER" id="PTHR43024">
    <property type="entry name" value="UDP-N-ACETYLMURAMOYL-TRIPEPTIDE--D-ALANYL-D-ALANINE LIGASE"/>
    <property type="match status" value="1"/>
</dbReference>
<name>A0A2H0W720_9BACT</name>
<organism evidence="6 7">
    <name type="scientific">Candidatus Berkelbacteria bacterium CG10_big_fil_rev_8_21_14_0_10_43_13</name>
    <dbReference type="NCBI Taxonomy" id="1974514"/>
    <lineage>
        <taxon>Bacteria</taxon>
        <taxon>Candidatus Berkelbacteria</taxon>
    </lineage>
</organism>
<protein>
    <recommendedName>
        <fullName evidence="8">UDP-N-acetylmuramoyl-tripeptide--D-alanyl-D-alanine ligase</fullName>
    </recommendedName>
</protein>
<dbReference type="InterPro" id="IPR013221">
    <property type="entry name" value="Mur_ligase_cen"/>
</dbReference>
<accession>A0A2H0W720</accession>
<dbReference type="InterPro" id="IPR036565">
    <property type="entry name" value="Mur-like_cat_sf"/>
</dbReference>
<evidence type="ECO:0000256" key="2">
    <source>
        <dbReference type="ARBA" id="ARBA00022741"/>
    </source>
</evidence>
<comment type="caution">
    <text evidence="6">The sequence shown here is derived from an EMBL/GenBank/DDBJ whole genome shotgun (WGS) entry which is preliminary data.</text>
</comment>
<dbReference type="AlphaFoldDB" id="A0A2H0W720"/>
<evidence type="ECO:0000313" key="7">
    <source>
        <dbReference type="Proteomes" id="UP000231382"/>
    </source>
</evidence>